<gene>
    <name evidence="8" type="ORF">GCM10023349_09920</name>
</gene>
<keyword evidence="4" id="KW-0238">DNA-binding</keyword>
<evidence type="ECO:0000259" key="6">
    <source>
        <dbReference type="Pfam" id="PF04542"/>
    </source>
</evidence>
<evidence type="ECO:0000256" key="5">
    <source>
        <dbReference type="ARBA" id="ARBA00023163"/>
    </source>
</evidence>
<keyword evidence="9" id="KW-1185">Reference proteome</keyword>
<protein>
    <submittedName>
        <fullName evidence="8">SigE family RNA polymerase sigma factor</fullName>
    </submittedName>
</protein>
<evidence type="ECO:0000256" key="1">
    <source>
        <dbReference type="ARBA" id="ARBA00010641"/>
    </source>
</evidence>
<keyword evidence="3" id="KW-0731">Sigma factor</keyword>
<dbReference type="PANTHER" id="PTHR43133">
    <property type="entry name" value="RNA POLYMERASE ECF-TYPE SIGMA FACTO"/>
    <property type="match status" value="1"/>
</dbReference>
<dbReference type="Pfam" id="PF04542">
    <property type="entry name" value="Sigma70_r2"/>
    <property type="match status" value="1"/>
</dbReference>
<proteinExistence type="inferred from homology"/>
<keyword evidence="5" id="KW-0804">Transcription</keyword>
<feature type="domain" description="RNA polymerase sigma-70 region 2" evidence="6">
    <location>
        <begin position="17"/>
        <end position="80"/>
    </location>
</feature>
<evidence type="ECO:0000256" key="2">
    <source>
        <dbReference type="ARBA" id="ARBA00023015"/>
    </source>
</evidence>
<dbReference type="InterPro" id="IPR007627">
    <property type="entry name" value="RNA_pol_sigma70_r2"/>
</dbReference>
<dbReference type="EMBL" id="BAABKM010000002">
    <property type="protein sequence ID" value="GAA4696397.1"/>
    <property type="molecule type" value="Genomic_DNA"/>
</dbReference>
<evidence type="ECO:0000256" key="4">
    <source>
        <dbReference type="ARBA" id="ARBA00023125"/>
    </source>
</evidence>
<organism evidence="8 9">
    <name type="scientific">Nocardioides conyzicola</name>
    <dbReference type="NCBI Taxonomy" id="1651781"/>
    <lineage>
        <taxon>Bacteria</taxon>
        <taxon>Bacillati</taxon>
        <taxon>Actinomycetota</taxon>
        <taxon>Actinomycetes</taxon>
        <taxon>Propionibacteriales</taxon>
        <taxon>Nocardioidaceae</taxon>
        <taxon>Nocardioides</taxon>
    </lineage>
</organism>
<feature type="domain" description="RNA polymerase sigma factor 70 region 4 type 2" evidence="7">
    <location>
        <begin position="103"/>
        <end position="155"/>
    </location>
</feature>
<dbReference type="InterPro" id="IPR013249">
    <property type="entry name" value="RNA_pol_sigma70_r4_t2"/>
</dbReference>
<dbReference type="InterPro" id="IPR036388">
    <property type="entry name" value="WH-like_DNA-bd_sf"/>
</dbReference>
<dbReference type="NCBIfam" id="TIGR02937">
    <property type="entry name" value="sigma70-ECF"/>
    <property type="match status" value="1"/>
</dbReference>
<dbReference type="PANTHER" id="PTHR43133:SF50">
    <property type="entry name" value="ECF RNA POLYMERASE SIGMA FACTOR SIGM"/>
    <property type="match status" value="1"/>
</dbReference>
<dbReference type="SUPFAM" id="SSF88946">
    <property type="entry name" value="Sigma2 domain of RNA polymerase sigma factors"/>
    <property type="match status" value="1"/>
</dbReference>
<comment type="similarity">
    <text evidence="1">Belongs to the sigma-70 factor family. ECF subfamily.</text>
</comment>
<evidence type="ECO:0000256" key="3">
    <source>
        <dbReference type="ARBA" id="ARBA00023082"/>
    </source>
</evidence>
<dbReference type="SUPFAM" id="SSF88659">
    <property type="entry name" value="Sigma3 and sigma4 domains of RNA polymerase sigma factors"/>
    <property type="match status" value="1"/>
</dbReference>
<reference evidence="9" key="1">
    <citation type="journal article" date="2019" name="Int. J. Syst. Evol. Microbiol.">
        <title>The Global Catalogue of Microorganisms (GCM) 10K type strain sequencing project: providing services to taxonomists for standard genome sequencing and annotation.</title>
        <authorList>
            <consortium name="The Broad Institute Genomics Platform"/>
            <consortium name="The Broad Institute Genome Sequencing Center for Infectious Disease"/>
            <person name="Wu L."/>
            <person name="Ma J."/>
        </authorList>
    </citation>
    <scope>NUCLEOTIDE SEQUENCE [LARGE SCALE GENOMIC DNA]</scope>
    <source>
        <strain evidence="9">JCM 18531</strain>
    </source>
</reference>
<dbReference type="InterPro" id="IPR039425">
    <property type="entry name" value="RNA_pol_sigma-70-like"/>
</dbReference>
<dbReference type="Gene3D" id="1.10.10.10">
    <property type="entry name" value="Winged helix-like DNA-binding domain superfamily/Winged helix DNA-binding domain"/>
    <property type="match status" value="1"/>
</dbReference>
<dbReference type="NCBIfam" id="TIGR02983">
    <property type="entry name" value="SigE-fam_strep"/>
    <property type="match status" value="1"/>
</dbReference>
<accession>A0ABP8WVT5</accession>
<dbReference type="InterPro" id="IPR013325">
    <property type="entry name" value="RNA_pol_sigma_r2"/>
</dbReference>
<dbReference type="Gene3D" id="1.10.1740.10">
    <property type="match status" value="1"/>
</dbReference>
<dbReference type="InterPro" id="IPR014325">
    <property type="entry name" value="RNA_pol_sigma-E_actinobac"/>
</dbReference>
<evidence type="ECO:0000313" key="9">
    <source>
        <dbReference type="Proteomes" id="UP001499974"/>
    </source>
</evidence>
<keyword evidence="2" id="KW-0805">Transcription regulation</keyword>
<dbReference type="Pfam" id="PF08281">
    <property type="entry name" value="Sigma70_r4_2"/>
    <property type="match status" value="1"/>
</dbReference>
<sequence length="171" mass="18951">MRRSDRTDDEFAEFVAARSGQLYRSAYLLTTSPHAAEDLVQTALAKTYAAWWRVRATDDPVAYVHGVLVKSFLSERRRKSSRELPVPETPDLAVTDADPTERAALVAALAELAPLDRAVVVLRFWEDHSVSHTASQLHLTEAAVKNRSLRALRSLRGLLSETSSHSNGSAR</sequence>
<dbReference type="InterPro" id="IPR013324">
    <property type="entry name" value="RNA_pol_sigma_r3/r4-like"/>
</dbReference>
<dbReference type="Proteomes" id="UP001499974">
    <property type="component" value="Unassembled WGS sequence"/>
</dbReference>
<dbReference type="RefSeq" id="WP_345519849.1">
    <property type="nucleotide sequence ID" value="NZ_BAABKM010000002.1"/>
</dbReference>
<comment type="caution">
    <text evidence="8">The sequence shown here is derived from an EMBL/GenBank/DDBJ whole genome shotgun (WGS) entry which is preliminary data.</text>
</comment>
<evidence type="ECO:0000259" key="7">
    <source>
        <dbReference type="Pfam" id="PF08281"/>
    </source>
</evidence>
<evidence type="ECO:0000313" key="8">
    <source>
        <dbReference type="EMBL" id="GAA4696397.1"/>
    </source>
</evidence>
<dbReference type="InterPro" id="IPR014284">
    <property type="entry name" value="RNA_pol_sigma-70_dom"/>
</dbReference>
<name>A0ABP8WVT5_9ACTN</name>